<keyword evidence="11" id="KW-1185">Reference proteome</keyword>
<dbReference type="GO" id="GO:0016706">
    <property type="term" value="F:2-oxoglutarate-dependent dioxygenase activity"/>
    <property type="evidence" value="ECO:0007669"/>
    <property type="project" value="UniProtKB-ARBA"/>
</dbReference>
<evidence type="ECO:0000256" key="1">
    <source>
        <dbReference type="ARBA" id="ARBA00001954"/>
    </source>
</evidence>
<evidence type="ECO:0000259" key="8">
    <source>
        <dbReference type="Pfam" id="PF02668"/>
    </source>
</evidence>
<evidence type="ECO:0000313" key="10">
    <source>
        <dbReference type="EMBL" id="KAF5235718.1"/>
    </source>
</evidence>
<dbReference type="Pfam" id="PF06155">
    <property type="entry name" value="GBBH-like_N"/>
    <property type="match status" value="1"/>
</dbReference>
<evidence type="ECO:0000259" key="7">
    <source>
        <dbReference type="Pfam" id="PF00501"/>
    </source>
</evidence>
<dbReference type="Gene3D" id="3.60.130.10">
    <property type="entry name" value="Clavaminate synthase-like"/>
    <property type="match status" value="1"/>
</dbReference>
<feature type="domain" description="AMP-dependent synthetase/ligase" evidence="7">
    <location>
        <begin position="969"/>
        <end position="1275"/>
    </location>
</feature>
<dbReference type="GO" id="GO:0045329">
    <property type="term" value="P:carnitine biosynthetic process"/>
    <property type="evidence" value="ECO:0007669"/>
    <property type="project" value="TreeGrafter"/>
</dbReference>
<dbReference type="SUPFAM" id="SSF56801">
    <property type="entry name" value="Acetyl-CoA synthetase-like"/>
    <property type="match status" value="1"/>
</dbReference>
<sequence length="1483" mass="164614">MHAIARLPLMRTIHLYRGARLLSSSRCSPMSTLVSGQTRTQVDLKSFTASNTVPDNLKTSRRFYTNMQNKKSSKVPISIDGKTQEFSPLLLRDFCHCPLCVHESTYQRLFSTADIPANIQARSVEIDSASESVNIKWDNDAPGYGQDHTTNLSMASLREIVDSGSLPGLGRDKHAAQVLWTTDPLPNLRDFDYDEYIKNDEEVYKLIHQLRTDGLAFVTNVPGKVESLATIAERIGPVQDTFYGRTWDVRTVPQAINAAYTSADLGFHTDLLYFQNPPHVQLLHCIQSAPKGGASVFADAYKSAVDLFHLDPEAFETLATVPVNYHYNHPNDNVYRTTKPVIDLRPLQVGEKVHTRVQDYAQDYHELSIKNGGSGWSNSVLVEHMLKINWGPPFLAPFSNHHDSLIEDRCDQSPLTALNDKIDAWHAAAFKFNALLQRSEYLFERKMNPGDCVLFDNTRTLHSRRAFDMADVGKPRWLRGTYVDKDSYFSRLHPALLSLRELSVGGPEQPSQEMGAPNAKADGCENCAKFGRPCPGYTQKLRWSHKHQQDETSISEDTTFGKNVQPQDPLSVVPVENFNIQAGSTGLQHLLNTLLDEPSILNDDCDYFWINETVANWQATDLDIADGHVDDSLQEPFNSLERPEESNSRHDLISTSNPRIIQAPVHISTTLIEYWFRYICPVRSTFDSDVNNNRSLARDSWATSEAVFYTMQVMSAVCLVDTMPHLRQTLPSLREQSTLAITQGISRVQNLGLGPVTADLVFAVLAMGTSSHWITPGNSDYSWLKSARELLSSKALCDIAVARELEKELLSMDFNALVLLEELQGFYVDTRDDNTLVSHLLETAEAYRKAGLLQLYLTFDDLAVNASGGQNALANGCNDAKDEICQETFLTDLTLQLVATLERIPAESGSKFIHPMLYVSAAAGLKFPRYPDPQCPRTPEEANNDPSHIFTSQLEWDSLDLTSVTLAKSRGDVAAVRYLLPESPTDYKTIKYAEYCNGVENAAKTWLYVLSQAGIAKGAVVGIWMRGWSYQDLLHYLSLQRAGFIPQLFSLRMTNPSVVYELLGKSNATALIYDSSCESMVKDCPLPTFPSEMALEKAALQNVELEKVTTALNGDKVSAIFHTSGSTSGIPKLVPATVKWIDCLIRKNKPYNRTGPQPVSCLMGSHAHVGNTINLAEALANAGCLIMPKSIPYPTSELQSMITHGRLTAFNIFPALLSVFIREARTNAVLLGQLQSLHHILHAGQVLEPSDQAWAHEQGIKLVNTYGSTEIGLSMQASATSQYLTPFPESGCEFIPLCDNSSSSEQLVELVIPADADDCPHPSLRDKADGKFHTGDLFQHVGEDQYLYKGRVDDRIKMQLSLVCDAGSLEAEAMQVCEADLISAVSVIGSGRPSPALIVEPKNDDILTTGGDGLTKFKEEILRRILPFHARKYLHERIDNPSLVFVVPQGTLPRTAKGNIMRKAVENMLSDELEKSFVAISST</sequence>
<evidence type="ECO:0000313" key="11">
    <source>
        <dbReference type="Proteomes" id="UP000573603"/>
    </source>
</evidence>
<evidence type="ECO:0000256" key="6">
    <source>
        <dbReference type="ARBA" id="ARBA00023004"/>
    </source>
</evidence>
<comment type="cofactor">
    <cofactor evidence="1">
        <name>Fe(2+)</name>
        <dbReference type="ChEBI" id="CHEBI:29033"/>
    </cofactor>
</comment>
<dbReference type="EMBL" id="JABEVY010000343">
    <property type="protein sequence ID" value="KAF5235718.1"/>
    <property type="molecule type" value="Genomic_DNA"/>
</dbReference>
<proteinExistence type="inferred from homology"/>
<reference evidence="10 11" key="1">
    <citation type="journal article" date="2020" name="BMC Genomics">
        <title>Correction to: Identification and distribution of gene clusters required for synthesis of sphingolipid metabolism inhibitors in diverse species of the filamentous fungus Fusarium.</title>
        <authorList>
            <person name="Kim H.S."/>
            <person name="Lohmar J.M."/>
            <person name="Busman M."/>
            <person name="Brown D.W."/>
            <person name="Naumann T.A."/>
            <person name="Divon H.H."/>
            <person name="Lysoe E."/>
            <person name="Uhlig S."/>
            <person name="Proctor R.H."/>
        </authorList>
    </citation>
    <scope>NUCLEOTIDE SEQUENCE [LARGE SCALE GENOMIC DNA]</scope>
    <source>
        <strain evidence="10 11">NRRL 25214</strain>
    </source>
</reference>
<protein>
    <submittedName>
        <fullName evidence="10">Uncharacterized protein</fullName>
    </submittedName>
</protein>
<keyword evidence="4" id="KW-0223">Dioxygenase</keyword>
<evidence type="ECO:0000256" key="3">
    <source>
        <dbReference type="ARBA" id="ARBA00022723"/>
    </source>
</evidence>
<feature type="domain" description="TauD/TfdA-like" evidence="8">
    <location>
        <begin position="189"/>
        <end position="482"/>
    </location>
</feature>
<evidence type="ECO:0000256" key="5">
    <source>
        <dbReference type="ARBA" id="ARBA00023002"/>
    </source>
</evidence>
<dbReference type="Proteomes" id="UP000573603">
    <property type="component" value="Unassembled WGS sequence"/>
</dbReference>
<comment type="similarity">
    <text evidence="2">Belongs to the gamma-BBH/TMLD family.</text>
</comment>
<dbReference type="InterPro" id="IPR042098">
    <property type="entry name" value="TauD-like_sf"/>
</dbReference>
<dbReference type="InterPro" id="IPR000873">
    <property type="entry name" value="AMP-dep_synth/lig_dom"/>
</dbReference>
<organism evidence="10 11">
    <name type="scientific">Fusarium anthophilum</name>
    <dbReference type="NCBI Taxonomy" id="48485"/>
    <lineage>
        <taxon>Eukaryota</taxon>
        <taxon>Fungi</taxon>
        <taxon>Dikarya</taxon>
        <taxon>Ascomycota</taxon>
        <taxon>Pezizomycotina</taxon>
        <taxon>Sordariomycetes</taxon>
        <taxon>Hypocreomycetidae</taxon>
        <taxon>Hypocreales</taxon>
        <taxon>Nectriaceae</taxon>
        <taxon>Fusarium</taxon>
        <taxon>Fusarium fujikuroi species complex</taxon>
    </lineage>
</organism>
<feature type="domain" description="Gamma-butyrobetaine hydroxylase-like N-terminal" evidence="9">
    <location>
        <begin position="71"/>
        <end position="140"/>
    </location>
</feature>
<gene>
    <name evidence="10" type="ORF">FANTH_11598</name>
</gene>
<evidence type="ECO:0000256" key="4">
    <source>
        <dbReference type="ARBA" id="ARBA00022964"/>
    </source>
</evidence>
<dbReference type="PANTHER" id="PTHR10696:SF25">
    <property type="entry name" value="OXIDOREDUCTASE AIM17-RELATED"/>
    <property type="match status" value="1"/>
</dbReference>
<name>A0A8H4YWU8_9HYPO</name>
<evidence type="ECO:0000259" key="9">
    <source>
        <dbReference type="Pfam" id="PF06155"/>
    </source>
</evidence>
<dbReference type="InterPro" id="IPR010376">
    <property type="entry name" value="GBBH-like_N"/>
</dbReference>
<accession>A0A8H4YWU8</accession>
<dbReference type="Pfam" id="PF23562">
    <property type="entry name" value="AMP-binding_C_3"/>
    <property type="match status" value="1"/>
</dbReference>
<dbReference type="CDD" id="cd00250">
    <property type="entry name" value="CAS_like"/>
    <property type="match status" value="1"/>
</dbReference>
<dbReference type="InterPro" id="IPR038492">
    <property type="entry name" value="GBBH-like_N_sf"/>
</dbReference>
<comment type="caution">
    <text evidence="10">The sequence shown here is derived from an EMBL/GenBank/DDBJ whole genome shotgun (WGS) entry which is preliminary data.</text>
</comment>
<dbReference type="Pfam" id="PF02668">
    <property type="entry name" value="TauD"/>
    <property type="match status" value="1"/>
</dbReference>
<dbReference type="Gene3D" id="3.30.2020.30">
    <property type="match status" value="1"/>
</dbReference>
<dbReference type="GO" id="GO:0005739">
    <property type="term" value="C:mitochondrion"/>
    <property type="evidence" value="ECO:0007669"/>
    <property type="project" value="TreeGrafter"/>
</dbReference>
<dbReference type="PANTHER" id="PTHR10696">
    <property type="entry name" value="GAMMA-BUTYROBETAINE HYDROXYLASE-RELATED"/>
    <property type="match status" value="1"/>
</dbReference>
<dbReference type="InterPro" id="IPR050411">
    <property type="entry name" value="AlphaKG_dependent_hydroxylases"/>
</dbReference>
<dbReference type="GO" id="GO:0046872">
    <property type="term" value="F:metal ion binding"/>
    <property type="evidence" value="ECO:0007669"/>
    <property type="project" value="UniProtKB-KW"/>
</dbReference>
<dbReference type="InterPro" id="IPR042099">
    <property type="entry name" value="ANL_N_sf"/>
</dbReference>
<keyword evidence="5" id="KW-0560">Oxidoreductase</keyword>
<keyword evidence="3" id="KW-0479">Metal-binding</keyword>
<keyword evidence="6" id="KW-0408">Iron</keyword>
<dbReference type="InterPro" id="IPR003819">
    <property type="entry name" value="TauD/TfdA-like"/>
</dbReference>
<dbReference type="SUPFAM" id="SSF51197">
    <property type="entry name" value="Clavaminate synthase-like"/>
    <property type="match status" value="1"/>
</dbReference>
<dbReference type="Pfam" id="PF00501">
    <property type="entry name" value="AMP-binding"/>
    <property type="match status" value="1"/>
</dbReference>
<evidence type="ECO:0000256" key="2">
    <source>
        <dbReference type="ARBA" id="ARBA00008654"/>
    </source>
</evidence>
<dbReference type="Gene3D" id="3.40.50.12780">
    <property type="entry name" value="N-terminal domain of ligase-like"/>
    <property type="match status" value="1"/>
</dbReference>